<proteinExistence type="predicted"/>
<gene>
    <name evidence="1" type="ORF">LSUB1_G002330</name>
</gene>
<evidence type="ECO:0000313" key="1">
    <source>
        <dbReference type="EMBL" id="TVY44207.1"/>
    </source>
</evidence>
<sequence length="83" mass="9983">TIGFTPKTYKEETKGRGTEPKKRWLNFVLDSLNRKWHNNTFSKLTKRQKDLENFCLYINFKSTQLLNDTVTKLLLTRKHDTHR</sequence>
<name>A0A8H8UHK7_9HELO</name>
<protein>
    <submittedName>
        <fullName evidence="1">Uncharacterized protein</fullName>
    </submittedName>
</protein>
<dbReference type="EMBL" id="QGMJ01000044">
    <property type="protein sequence ID" value="TVY44207.1"/>
    <property type="molecule type" value="Genomic_DNA"/>
</dbReference>
<dbReference type="Proteomes" id="UP000462212">
    <property type="component" value="Unassembled WGS sequence"/>
</dbReference>
<feature type="non-terminal residue" evidence="1">
    <location>
        <position position="83"/>
    </location>
</feature>
<reference evidence="1 2" key="1">
    <citation type="submission" date="2018-05" db="EMBL/GenBank/DDBJ databases">
        <title>Genome sequencing and assembly of the regulated plant pathogen Lachnellula willkommii and related sister species for the development of diagnostic species identification markers.</title>
        <authorList>
            <person name="Giroux E."/>
            <person name="Bilodeau G."/>
        </authorList>
    </citation>
    <scope>NUCLEOTIDE SEQUENCE [LARGE SCALE GENOMIC DNA]</scope>
    <source>
        <strain evidence="1 2">CBS 197.66</strain>
    </source>
</reference>
<dbReference type="AlphaFoldDB" id="A0A8H8UHK7"/>
<dbReference type="OrthoDB" id="3545008at2759"/>
<accession>A0A8H8UHK7</accession>
<keyword evidence="2" id="KW-1185">Reference proteome</keyword>
<evidence type="ECO:0000313" key="2">
    <source>
        <dbReference type="Proteomes" id="UP000462212"/>
    </source>
</evidence>
<comment type="caution">
    <text evidence="1">The sequence shown here is derived from an EMBL/GenBank/DDBJ whole genome shotgun (WGS) entry which is preliminary data.</text>
</comment>
<organism evidence="1 2">
    <name type="scientific">Lachnellula subtilissima</name>
    <dbReference type="NCBI Taxonomy" id="602034"/>
    <lineage>
        <taxon>Eukaryota</taxon>
        <taxon>Fungi</taxon>
        <taxon>Dikarya</taxon>
        <taxon>Ascomycota</taxon>
        <taxon>Pezizomycotina</taxon>
        <taxon>Leotiomycetes</taxon>
        <taxon>Helotiales</taxon>
        <taxon>Lachnaceae</taxon>
        <taxon>Lachnellula</taxon>
    </lineage>
</organism>